<dbReference type="InterPro" id="IPR017853">
    <property type="entry name" value="GH"/>
</dbReference>
<sequence>MLPSRSPGRPRSGLVIATLAAVLAAVIGVASALVGPAFAADALLSQGKSVTASSSEGAGYSAAFAVDGNPGTRWASTFSDPQWLQVDLGATATISQVVLTWESAYATAFKIQTSPNGTTWTDAYSTTTGTGGTQTLNLTATGRYVRLYGTTRATGYGYSLWEFQIYGTSGTTPPSPTPSPSPSASPSAGCDSANAALGRPATASSTEGAGTPASAAFDGNATGTRWASAYSDPQWLQVDLGSSQQICRIVLTWETAYATAFKIQTSADGSTWTDAYSTTSGTGGTQSLDVSGTGRYLRVYGTARATGYGYSLWEVVVNTGTGGGTGPGTGDWTEVWKDDFDGPAGTSPSAANWILRTGTQFPGGAEKWGTGEVETATASTANVFLDGAGRLNIKAIKDGAGNWTSGRVETQRTDFAAQPGEQVRFTARLKQPDVADAMGYWPGFRATGAAYRGVYTNWPGVGETDIMTDVNGRSQLSNTLHCGTAPGGACNEYDGRTSGFATCAGCQTGYHEYTQVIDRSTTDEQIRFSLDGVQTWVVRESQVGVTAWQAAVHHGFYLRFDLAIGGSLPNALAGFTTPTATTTSGGVLSVESVSVSKKTGSAPAAMTDPATPAGPSNVRVTGGQGNWQLSVNGQPYEIRGLTYGPPQAAADGYMRDLKSMGVNTIRTWGVDDAATPTLLNRAAQQGIKVIVGHWLNQGADYVNDTAYKTSVKNEIVARVNTLKGYQGVLLWDVGNEVILTMQDHGLPAAEVEARRVAYAKFVNEVAVAIHAADPNHPVTSTDAWTGAWPYYKAYAPALDLLAVNSYGAIGGVKQAWIDGGYTKPYILTEGGPAGEWEVPADVNGAPTEPTDLQKRTGYTASWNAIKAHPGVALGATEFHYGLENDFGGVWLNTFTGGWRRLGYYALRQAYTGQPAPNTPPEITAMTVGSQTAVPAGGQFTVSVSAADPQGDAIRYNLMMSDKHISGGTGFRHVRFTQTGPGQFSVTAPQQMGVWKVYVYAYDGQGNVGIEQKSFRVVPPQVAGTNAAVGRPTTASTYQATGDGGPFDPGRATDGSFTSRWASEWSDPQWLQVDLGQTTAIKHVQLGWESAYGRAYQIQTSANGVDWTTRLLDHDRRRRVRRSRPDRLGQVRPAQPHPARDGVRLLALGIRGLQVARERTDVIPGRRYLIGQAAAGDHY</sequence>
<dbReference type="Gene3D" id="2.60.120.200">
    <property type="match status" value="1"/>
</dbReference>
<dbReference type="SUPFAM" id="SSF49785">
    <property type="entry name" value="Galactose-binding domain-like"/>
    <property type="match status" value="3"/>
</dbReference>
<gene>
    <name evidence="3" type="ORF">Psi02_65830</name>
</gene>
<accession>A0A8J3UXD9</accession>
<feature type="domain" description="F5/8 type C" evidence="2">
    <location>
        <begin position="183"/>
        <end position="318"/>
    </location>
</feature>
<dbReference type="PANTHER" id="PTHR45713:SF6">
    <property type="entry name" value="F5_8 TYPE C DOMAIN-CONTAINING PROTEIN"/>
    <property type="match status" value="1"/>
</dbReference>
<dbReference type="Gene3D" id="3.20.20.80">
    <property type="entry name" value="Glycosidases"/>
    <property type="match status" value="1"/>
</dbReference>
<keyword evidence="4" id="KW-1185">Reference proteome</keyword>
<feature type="domain" description="F5/8 type C" evidence="2">
    <location>
        <begin position="1016"/>
        <end position="1108"/>
    </location>
</feature>
<dbReference type="InterPro" id="IPR051941">
    <property type="entry name" value="BG_Antigen-Binding_Lectin"/>
</dbReference>
<dbReference type="SUPFAM" id="SSF49899">
    <property type="entry name" value="Concanavalin A-like lectins/glucanases"/>
    <property type="match status" value="1"/>
</dbReference>
<feature type="compositionally biased region" description="Pro residues" evidence="1">
    <location>
        <begin position="173"/>
        <end position="183"/>
    </location>
</feature>
<dbReference type="RefSeq" id="WP_239095357.1">
    <property type="nucleotide sequence ID" value="NZ_BAAAKY010000046.1"/>
</dbReference>
<dbReference type="Proteomes" id="UP000644610">
    <property type="component" value="Unassembled WGS sequence"/>
</dbReference>
<dbReference type="Gene3D" id="2.60.120.260">
    <property type="entry name" value="Galactose-binding domain-like"/>
    <property type="match status" value="3"/>
</dbReference>
<dbReference type="PANTHER" id="PTHR45713">
    <property type="entry name" value="FTP DOMAIN-CONTAINING PROTEIN"/>
    <property type="match status" value="1"/>
</dbReference>
<evidence type="ECO:0000259" key="2">
    <source>
        <dbReference type="PROSITE" id="PS50022"/>
    </source>
</evidence>
<dbReference type="Pfam" id="PF22633">
    <property type="entry name" value="F5_F8_type_C_2"/>
    <property type="match status" value="1"/>
</dbReference>
<dbReference type="CDD" id="cd02182">
    <property type="entry name" value="GH16_Strep_laminarinase_like"/>
    <property type="match status" value="1"/>
</dbReference>
<feature type="region of interest" description="Disordered" evidence="1">
    <location>
        <begin position="1118"/>
        <end position="1137"/>
    </location>
</feature>
<dbReference type="Pfam" id="PF00754">
    <property type="entry name" value="F5_F8_type_C"/>
    <property type="match status" value="2"/>
</dbReference>
<evidence type="ECO:0000313" key="3">
    <source>
        <dbReference type="EMBL" id="GII50159.1"/>
    </source>
</evidence>
<evidence type="ECO:0000313" key="4">
    <source>
        <dbReference type="Proteomes" id="UP000644610"/>
    </source>
</evidence>
<comment type="caution">
    <text evidence="3">The sequence shown here is derived from an EMBL/GenBank/DDBJ whole genome shotgun (WGS) entry which is preliminary data.</text>
</comment>
<reference evidence="3" key="1">
    <citation type="submission" date="2021-01" db="EMBL/GenBank/DDBJ databases">
        <title>Whole genome shotgun sequence of Planotetraspora silvatica NBRC 100141.</title>
        <authorList>
            <person name="Komaki H."/>
            <person name="Tamura T."/>
        </authorList>
    </citation>
    <scope>NUCLEOTIDE SEQUENCE</scope>
    <source>
        <strain evidence="3">NBRC 100141</strain>
    </source>
</reference>
<feature type="domain" description="F5/8 type C" evidence="2">
    <location>
        <begin position="22"/>
        <end position="168"/>
    </location>
</feature>
<evidence type="ECO:0000256" key="1">
    <source>
        <dbReference type="SAM" id="MobiDB-lite"/>
    </source>
</evidence>
<dbReference type="InterPro" id="IPR013320">
    <property type="entry name" value="ConA-like_dom_sf"/>
</dbReference>
<name>A0A8J3UXD9_9ACTN</name>
<dbReference type="InterPro" id="IPR000421">
    <property type="entry name" value="FA58C"/>
</dbReference>
<proteinExistence type="predicted"/>
<dbReference type="AlphaFoldDB" id="A0A8J3UXD9"/>
<dbReference type="InterPro" id="IPR008979">
    <property type="entry name" value="Galactose-bd-like_sf"/>
</dbReference>
<organism evidence="3 4">
    <name type="scientific">Planotetraspora silvatica</name>
    <dbReference type="NCBI Taxonomy" id="234614"/>
    <lineage>
        <taxon>Bacteria</taxon>
        <taxon>Bacillati</taxon>
        <taxon>Actinomycetota</taxon>
        <taxon>Actinomycetes</taxon>
        <taxon>Streptosporangiales</taxon>
        <taxon>Streptosporangiaceae</taxon>
        <taxon>Planotetraspora</taxon>
    </lineage>
</organism>
<dbReference type="SUPFAM" id="SSF51445">
    <property type="entry name" value="(Trans)glycosidases"/>
    <property type="match status" value="1"/>
</dbReference>
<dbReference type="PROSITE" id="PS50022">
    <property type="entry name" value="FA58C_3"/>
    <property type="match status" value="3"/>
</dbReference>
<dbReference type="SMART" id="SM00231">
    <property type="entry name" value="FA58C"/>
    <property type="match status" value="2"/>
</dbReference>
<dbReference type="EMBL" id="BOOQ01000049">
    <property type="protein sequence ID" value="GII50159.1"/>
    <property type="molecule type" value="Genomic_DNA"/>
</dbReference>
<protein>
    <recommendedName>
        <fullName evidence="2">F5/8 type C domain-containing protein</fullName>
    </recommendedName>
</protein>
<feature type="region of interest" description="Disordered" evidence="1">
    <location>
        <begin position="170"/>
        <end position="217"/>
    </location>
</feature>